<dbReference type="InterPro" id="IPR006759">
    <property type="entry name" value="Glyco_transf_54"/>
</dbReference>
<keyword evidence="2" id="KW-0732">Signal</keyword>
<dbReference type="PANTHER" id="PTHR12062:SF33">
    <property type="entry name" value="ALPHA-1,6-MANNOSYL-GLYCOPROTEIN 4-BETA-N-ACETYLGLUCOSAMINYLTRANSFERASE-LIKE"/>
    <property type="match status" value="1"/>
</dbReference>
<dbReference type="GO" id="GO:0008375">
    <property type="term" value="F:acetylglucosaminyltransferase activity"/>
    <property type="evidence" value="ECO:0007669"/>
    <property type="project" value="TreeGrafter"/>
</dbReference>
<organism evidence="4 5">
    <name type="scientific">Acanthaster planci</name>
    <name type="common">Crown-of-thorns starfish</name>
    <dbReference type="NCBI Taxonomy" id="133434"/>
    <lineage>
        <taxon>Eukaryota</taxon>
        <taxon>Metazoa</taxon>
        <taxon>Echinodermata</taxon>
        <taxon>Eleutherozoa</taxon>
        <taxon>Asterozoa</taxon>
        <taxon>Asteroidea</taxon>
        <taxon>Valvatacea</taxon>
        <taxon>Valvatida</taxon>
        <taxon>Acanthasteridae</taxon>
        <taxon>Acanthaster</taxon>
    </lineage>
</organism>
<evidence type="ECO:0000256" key="1">
    <source>
        <dbReference type="SAM" id="MobiDB-lite"/>
    </source>
</evidence>
<dbReference type="KEGG" id="aplc:110984722"/>
<dbReference type="Proteomes" id="UP000694845">
    <property type="component" value="Unplaced"/>
</dbReference>
<feature type="chain" id="PRO_5034387107" evidence="2">
    <location>
        <begin position="26"/>
        <end position="312"/>
    </location>
</feature>
<name>A0A8B7Z7C0_ACAPL</name>
<feature type="domain" description="MGAT4 conserved region" evidence="3">
    <location>
        <begin position="82"/>
        <end position="293"/>
    </location>
</feature>
<proteinExistence type="predicted"/>
<sequence length="312" mass="35179">MRLRSQSCFMLLLLAAALSIMGVFTTIAYILDETYTETNRNTEQRLRNTKTNRNAEERPRNTQTERLVTTTAPSKVRRSDVKHIDREGALVLGHSRKNKGFLTIGIPVSRASGESNLRLTLESLIKSTTVAERAWLTIVVFARDLDQGSRQAVRAVVANFTEPLRTGMLQLIQIPQSFAFHLGRTATQGAGDGQAIENRDNAFLIAYSSNMSNYYLQLDGRVQAVSGYAAAIRDFIKSRGSRYWVTLEFGLRPTTGNLIRLGGRDEAQLKYLLVEFGAKLPVDKVYDFFKKLNAQKYPAMRRPPLFEPLRKL</sequence>
<gene>
    <name evidence="5" type="primary">LOC110984722</name>
</gene>
<keyword evidence="4" id="KW-1185">Reference proteome</keyword>
<evidence type="ECO:0000313" key="4">
    <source>
        <dbReference type="Proteomes" id="UP000694845"/>
    </source>
</evidence>
<feature type="region of interest" description="Disordered" evidence="1">
    <location>
        <begin position="41"/>
        <end position="74"/>
    </location>
</feature>
<feature type="signal peptide" evidence="2">
    <location>
        <begin position="1"/>
        <end position="25"/>
    </location>
</feature>
<dbReference type="PANTHER" id="PTHR12062">
    <property type="entry name" value="N-ACETYLGLUCOSAMINYLTRANSFERASE VI"/>
    <property type="match status" value="1"/>
</dbReference>
<dbReference type="GO" id="GO:0006487">
    <property type="term" value="P:protein N-linked glycosylation"/>
    <property type="evidence" value="ECO:0007669"/>
    <property type="project" value="TreeGrafter"/>
</dbReference>
<protein>
    <submittedName>
        <fullName evidence="5">Alpha-1,3-mannosyl-glycoprotein 4-beta-N-acetylglucosaminyltransferase C-like</fullName>
    </submittedName>
</protein>
<evidence type="ECO:0000259" key="3">
    <source>
        <dbReference type="Pfam" id="PF04666"/>
    </source>
</evidence>
<dbReference type="OrthoDB" id="2016523at2759"/>
<dbReference type="RefSeq" id="XP_022100862.1">
    <property type="nucleotide sequence ID" value="XM_022245170.1"/>
</dbReference>
<feature type="compositionally biased region" description="Polar residues" evidence="1">
    <location>
        <begin position="61"/>
        <end position="73"/>
    </location>
</feature>
<dbReference type="OMA" id="SHYRILM"/>
<dbReference type="InterPro" id="IPR057279">
    <property type="entry name" value="MGAT4"/>
</dbReference>
<dbReference type="GeneID" id="110984722"/>
<accession>A0A8B7Z7C0</accession>
<dbReference type="AlphaFoldDB" id="A0A8B7Z7C0"/>
<reference evidence="5" key="1">
    <citation type="submission" date="2025-08" db="UniProtKB">
        <authorList>
            <consortium name="RefSeq"/>
        </authorList>
    </citation>
    <scope>IDENTIFICATION</scope>
</reference>
<evidence type="ECO:0000313" key="5">
    <source>
        <dbReference type="RefSeq" id="XP_022100862.1"/>
    </source>
</evidence>
<dbReference type="Pfam" id="PF04666">
    <property type="entry name" value="MGAT4_cons"/>
    <property type="match status" value="1"/>
</dbReference>
<evidence type="ECO:0000256" key="2">
    <source>
        <dbReference type="SAM" id="SignalP"/>
    </source>
</evidence>